<evidence type="ECO:0000313" key="1">
    <source>
        <dbReference type="EMBL" id="MDT0306413.1"/>
    </source>
</evidence>
<accession>A0ABU2L5A3</accession>
<protein>
    <recommendedName>
        <fullName evidence="3">Gram-positive cocci surface proteins LPxTG domain-containing protein</fullName>
    </recommendedName>
</protein>
<dbReference type="Proteomes" id="UP001183388">
    <property type="component" value="Unassembled WGS sequence"/>
</dbReference>
<reference evidence="2" key="1">
    <citation type="submission" date="2023-07" db="EMBL/GenBank/DDBJ databases">
        <title>30 novel species of actinomycetes from the DSMZ collection.</title>
        <authorList>
            <person name="Nouioui I."/>
        </authorList>
    </citation>
    <scope>NUCLEOTIDE SEQUENCE [LARGE SCALE GENOMIC DNA]</scope>
    <source>
        <strain evidence="2">DSM 44917</strain>
    </source>
</reference>
<keyword evidence="2" id="KW-1185">Reference proteome</keyword>
<evidence type="ECO:0008006" key="3">
    <source>
        <dbReference type="Google" id="ProtNLM"/>
    </source>
</evidence>
<dbReference type="EMBL" id="JAVREN010000005">
    <property type="protein sequence ID" value="MDT0306413.1"/>
    <property type="molecule type" value="Genomic_DNA"/>
</dbReference>
<name>A0ABU2L5A3_9ACTN</name>
<dbReference type="RefSeq" id="WP_311629332.1">
    <property type="nucleotide sequence ID" value="NZ_JAVREN010000005.1"/>
</dbReference>
<comment type="caution">
    <text evidence="1">The sequence shown here is derived from an EMBL/GenBank/DDBJ whole genome shotgun (WGS) entry which is preliminary data.</text>
</comment>
<gene>
    <name evidence="1" type="ORF">RM780_05485</name>
</gene>
<organism evidence="1 2">
    <name type="scientific">Streptomyces boetiae</name>
    <dbReference type="NCBI Taxonomy" id="3075541"/>
    <lineage>
        <taxon>Bacteria</taxon>
        <taxon>Bacillati</taxon>
        <taxon>Actinomycetota</taxon>
        <taxon>Actinomycetes</taxon>
        <taxon>Kitasatosporales</taxon>
        <taxon>Streptomycetaceae</taxon>
        <taxon>Streptomyces</taxon>
    </lineage>
</organism>
<sequence length="253" mass="24091">MHVAPDEEAAARGVTLVDADGAPVAADRPVGDGAELYFSVPVNAGPGTASLTATATSGVAVGRAFTGVDTPTQTMILAASAATPLGGAASAAWAGPGLPSVAVNAARRCAEGGVEVTASNSGGAPFRLALGGREAEVAPGSAESVLVPVAEGRAYEITVAHPAEGREPWVFTGVLDCSPADQPGNALAPASAGGAAGTAGDADLAATGGDPLPLAALALLGAGAAALHLVRRRTAPAVPGASEAPGGTPATQA</sequence>
<proteinExistence type="predicted"/>
<evidence type="ECO:0000313" key="2">
    <source>
        <dbReference type="Proteomes" id="UP001183388"/>
    </source>
</evidence>